<feature type="compositionally biased region" description="Basic and acidic residues" evidence="3">
    <location>
        <begin position="259"/>
        <end position="270"/>
    </location>
</feature>
<proteinExistence type="predicted"/>
<evidence type="ECO:0000256" key="3">
    <source>
        <dbReference type="SAM" id="MobiDB-lite"/>
    </source>
</evidence>
<evidence type="ECO:0000259" key="4">
    <source>
        <dbReference type="PROSITE" id="PS50835"/>
    </source>
</evidence>
<reference evidence="5" key="3">
    <citation type="submission" date="2025-09" db="UniProtKB">
        <authorList>
            <consortium name="Ensembl"/>
        </authorList>
    </citation>
    <scope>IDENTIFICATION</scope>
</reference>
<accession>A0A8B9TBK4</accession>
<reference evidence="5" key="1">
    <citation type="submission" date="2019-08" db="EMBL/GenBank/DDBJ databases">
        <title>Three high-quality genomes provides insights into domestication of ducks.</title>
        <authorList>
            <person name="Hou Z.C."/>
            <person name="Zhu F."/>
            <person name="Yin Z.T."/>
            <person name="Zhang F."/>
        </authorList>
    </citation>
    <scope>NUCLEOTIDE SEQUENCE [LARGE SCALE GENOMIC DNA]</scope>
</reference>
<evidence type="ECO:0000256" key="2">
    <source>
        <dbReference type="ARBA" id="ARBA00023180"/>
    </source>
</evidence>
<keyword evidence="1" id="KW-1015">Disulfide bond</keyword>
<dbReference type="AlphaFoldDB" id="A0A8B9TBK4"/>
<name>A0A8B9TBK4_ANAPL</name>
<feature type="domain" description="Ig-like" evidence="4">
    <location>
        <begin position="1"/>
        <end position="81"/>
    </location>
</feature>
<dbReference type="Proteomes" id="UP000694400">
    <property type="component" value="Chromosome 16"/>
</dbReference>
<dbReference type="Ensembl" id="ENSAPLT00020019817.1">
    <property type="protein sequence ID" value="ENSAPLP00020018331.1"/>
    <property type="gene ID" value="ENSAPLG00020013068.1"/>
</dbReference>
<sequence length="488" mass="52362">MEPGNVASFTCNSWGFFPSDISVKWFKDKTLIQPQPTHVTPGPSNFTYRLSSTLMVTLQKDDIRSELTCQVLHTTLTAPLTRSYHLSQILRVPPKVVMEPPGLVGLNETVSFTCDVQGFYPGNVTVTWLENGKEMNTGSSLRPTKTPEGLFELRSTVLVQTLQEKNGSVFTCRVLHEGQDPLSSSATLWVAASGQQGCSSGGTGTRGLWGWGLRSPHPTLTPLLLQVPISCPAPACGSACCLTRRSSASCSSSSSSAGRPEERPARHSEATETGETQESVVRAPSPPSQACQAWDGGAARADLLLLSGVLHHLPCCLPPLPAWSPARPCPLAALWTEGPSPPPLSPSPRCAAPHVVITINTNPWKKHARGIFIMCRPCPLQQLLLAQRLPWPWGCFIPGAPGQRRRCPAARPRRGIGAGGPALYPQLTPTCWGGLGVSAARTSLLGARRSLGSMHSTGWGWVSSCLRVPWLHPGSAPHPDTSCGTRRR</sequence>
<feature type="domain" description="Ig-like" evidence="4">
    <location>
        <begin position="94"/>
        <end position="189"/>
    </location>
</feature>
<dbReference type="InterPro" id="IPR003597">
    <property type="entry name" value="Ig_C1-set"/>
</dbReference>
<dbReference type="SUPFAM" id="SSF48726">
    <property type="entry name" value="Immunoglobulin"/>
    <property type="match status" value="2"/>
</dbReference>
<dbReference type="InterPro" id="IPR007110">
    <property type="entry name" value="Ig-like_dom"/>
</dbReference>
<dbReference type="PANTHER" id="PTHR19971">
    <property type="entry name" value="SIGNAL-REGULATORY PROTEIN BETA"/>
    <property type="match status" value="1"/>
</dbReference>
<dbReference type="PROSITE" id="PS50835">
    <property type="entry name" value="IG_LIKE"/>
    <property type="match status" value="2"/>
</dbReference>
<organism evidence="5 6">
    <name type="scientific">Anas platyrhynchos</name>
    <name type="common">Mallard</name>
    <name type="synonym">Anas boschas</name>
    <dbReference type="NCBI Taxonomy" id="8839"/>
    <lineage>
        <taxon>Eukaryota</taxon>
        <taxon>Metazoa</taxon>
        <taxon>Chordata</taxon>
        <taxon>Craniata</taxon>
        <taxon>Vertebrata</taxon>
        <taxon>Euteleostomi</taxon>
        <taxon>Archelosauria</taxon>
        <taxon>Archosauria</taxon>
        <taxon>Dinosauria</taxon>
        <taxon>Saurischia</taxon>
        <taxon>Theropoda</taxon>
        <taxon>Coelurosauria</taxon>
        <taxon>Aves</taxon>
        <taxon>Neognathae</taxon>
        <taxon>Galloanserae</taxon>
        <taxon>Anseriformes</taxon>
        <taxon>Anatidae</taxon>
        <taxon>Anatinae</taxon>
        <taxon>Anas</taxon>
    </lineage>
</organism>
<protein>
    <recommendedName>
        <fullName evidence="4">Ig-like domain-containing protein</fullName>
    </recommendedName>
</protein>
<dbReference type="Gene3D" id="2.60.40.10">
    <property type="entry name" value="Immunoglobulins"/>
    <property type="match status" value="2"/>
</dbReference>
<reference evidence="5" key="2">
    <citation type="submission" date="2025-08" db="UniProtKB">
        <authorList>
            <consortium name="Ensembl"/>
        </authorList>
    </citation>
    <scope>IDENTIFICATION</scope>
</reference>
<dbReference type="Pfam" id="PF07654">
    <property type="entry name" value="C1-set"/>
    <property type="match status" value="2"/>
</dbReference>
<feature type="region of interest" description="Disordered" evidence="3">
    <location>
        <begin position="247"/>
        <end position="287"/>
    </location>
</feature>
<keyword evidence="2" id="KW-0325">Glycoprotein</keyword>
<evidence type="ECO:0000313" key="6">
    <source>
        <dbReference type="Proteomes" id="UP000694400"/>
    </source>
</evidence>
<evidence type="ECO:0000313" key="5">
    <source>
        <dbReference type="Ensembl" id="ENSAPLP00020018331.1"/>
    </source>
</evidence>
<dbReference type="InterPro" id="IPR013783">
    <property type="entry name" value="Ig-like_fold"/>
</dbReference>
<feature type="compositionally biased region" description="Low complexity" evidence="3">
    <location>
        <begin position="247"/>
        <end position="258"/>
    </location>
</feature>
<dbReference type="InterPro" id="IPR036179">
    <property type="entry name" value="Ig-like_dom_sf"/>
</dbReference>
<dbReference type="SMART" id="SM00407">
    <property type="entry name" value="IGc1"/>
    <property type="match status" value="2"/>
</dbReference>
<evidence type="ECO:0000256" key="1">
    <source>
        <dbReference type="ARBA" id="ARBA00023157"/>
    </source>
</evidence>
<dbReference type="InterPro" id="IPR051755">
    <property type="entry name" value="Ig-like_CS_Receptor"/>
</dbReference>